<evidence type="ECO:0000256" key="4">
    <source>
        <dbReference type="ARBA" id="ARBA00022670"/>
    </source>
</evidence>
<dbReference type="Pfam" id="PF19236">
    <property type="entry name" value="ADAMTS_CR_3"/>
    <property type="match status" value="1"/>
</dbReference>
<dbReference type="Pfam" id="PF01562">
    <property type="entry name" value="Pep_M12B_propep"/>
    <property type="match status" value="1"/>
</dbReference>
<dbReference type="GO" id="GO:0046872">
    <property type="term" value="F:metal ion binding"/>
    <property type="evidence" value="ECO:0007669"/>
    <property type="project" value="UniProtKB-KW"/>
</dbReference>
<reference evidence="20" key="3">
    <citation type="submission" date="2025-08" db="UniProtKB">
        <authorList>
            <consortium name="Ensembl"/>
        </authorList>
    </citation>
    <scope>IDENTIFICATION</scope>
</reference>
<feature type="active site" evidence="13 16">
    <location>
        <position position="427"/>
    </location>
</feature>
<dbReference type="PANTHER" id="PTHR13723">
    <property type="entry name" value="ADAMTS A DISINTEGRIN AND METALLOPROTEASE WITH THROMBOSPONDIN MOTIFS PROTEASE"/>
    <property type="match status" value="1"/>
</dbReference>
<feature type="disulfide bond" evidence="15">
    <location>
        <begin position="404"/>
        <end position="486"/>
    </location>
</feature>
<dbReference type="SMART" id="SM00209">
    <property type="entry name" value="TSP1"/>
    <property type="match status" value="5"/>
</dbReference>
<comment type="caution">
    <text evidence="16">Lacks conserved residue(s) required for the propagation of feature annotation.</text>
</comment>
<evidence type="ECO:0000313" key="21">
    <source>
        <dbReference type="Proteomes" id="UP000008144"/>
    </source>
</evidence>
<organism evidence="20 21">
    <name type="scientific">Ciona intestinalis</name>
    <name type="common">Transparent sea squirt</name>
    <name type="synonym">Ascidia intestinalis</name>
    <dbReference type="NCBI Taxonomy" id="7719"/>
    <lineage>
        <taxon>Eukaryota</taxon>
        <taxon>Metazoa</taxon>
        <taxon>Chordata</taxon>
        <taxon>Tunicata</taxon>
        <taxon>Ascidiacea</taxon>
        <taxon>Phlebobranchia</taxon>
        <taxon>Cionidae</taxon>
        <taxon>Ciona</taxon>
    </lineage>
</organism>
<keyword evidence="7" id="KW-0677">Repeat</keyword>
<dbReference type="InterPro" id="IPR010909">
    <property type="entry name" value="PLAC"/>
</dbReference>
<feature type="binding site" evidence="14 16">
    <location>
        <position position="436"/>
    </location>
    <ligand>
        <name>Zn(2+)</name>
        <dbReference type="ChEBI" id="CHEBI:29105"/>
        <note>catalytic</note>
    </ligand>
</feature>
<evidence type="ECO:0000256" key="2">
    <source>
        <dbReference type="ARBA" id="ARBA00022525"/>
    </source>
</evidence>
<dbReference type="InterPro" id="IPR010294">
    <property type="entry name" value="ADAMTS_spacer1"/>
</dbReference>
<dbReference type="PROSITE" id="PS50092">
    <property type="entry name" value="TSP1"/>
    <property type="match status" value="5"/>
</dbReference>
<dbReference type="STRING" id="7719.ENSCINP00000014955"/>
<evidence type="ECO:0000256" key="15">
    <source>
        <dbReference type="PIRSR" id="PIRSR613273-3"/>
    </source>
</evidence>
<dbReference type="GO" id="GO:0030198">
    <property type="term" value="P:extracellular matrix organization"/>
    <property type="evidence" value="ECO:0000318"/>
    <property type="project" value="GO_Central"/>
</dbReference>
<dbReference type="GO" id="GO:0006508">
    <property type="term" value="P:proteolysis"/>
    <property type="evidence" value="ECO:0000318"/>
    <property type="project" value="GO_Central"/>
</dbReference>
<comment type="cofactor">
    <cofactor evidence="14">
        <name>Zn(2+)</name>
        <dbReference type="ChEBI" id="CHEBI:29105"/>
    </cofactor>
    <text evidence="14">Binds 1 zinc ion per subunit.</text>
</comment>
<dbReference type="Pfam" id="PF19030">
    <property type="entry name" value="TSP1_ADAMTS"/>
    <property type="match status" value="4"/>
</dbReference>
<keyword evidence="12" id="KW-0325">Glycoprotein</keyword>
<keyword evidence="8" id="KW-0378">Hydrolase</keyword>
<evidence type="ECO:0000256" key="14">
    <source>
        <dbReference type="PIRSR" id="PIRSR613273-2"/>
    </source>
</evidence>
<evidence type="ECO:0000256" key="9">
    <source>
        <dbReference type="ARBA" id="ARBA00022833"/>
    </source>
</evidence>
<dbReference type="InterPro" id="IPR050439">
    <property type="entry name" value="ADAMTS_ADAMTS-like"/>
</dbReference>
<evidence type="ECO:0000256" key="1">
    <source>
        <dbReference type="ARBA" id="ARBA00004498"/>
    </source>
</evidence>
<evidence type="ECO:0000313" key="20">
    <source>
        <dbReference type="Ensembl" id="ENSCINP00000014955.3"/>
    </source>
</evidence>
<dbReference type="FunFam" id="2.20.100.10:FF:000005">
    <property type="entry name" value="ADAM metallopeptidase with thrombospondin type 1 motif 9"/>
    <property type="match status" value="1"/>
</dbReference>
<feature type="binding site" evidence="14 16">
    <location>
        <position position="430"/>
    </location>
    <ligand>
        <name>Zn(2+)</name>
        <dbReference type="ChEBI" id="CHEBI:29105"/>
        <note>catalytic</note>
    </ligand>
</feature>
<feature type="binding site" evidence="14">
    <location>
        <position position="278"/>
    </location>
    <ligand>
        <name>Ca(2+)</name>
        <dbReference type="ChEBI" id="CHEBI:29108"/>
        <label>1</label>
    </ligand>
</feature>
<evidence type="ECO:0000256" key="3">
    <source>
        <dbReference type="ARBA" id="ARBA00022530"/>
    </source>
</evidence>
<dbReference type="InterPro" id="IPR024079">
    <property type="entry name" value="MetalloPept_cat_dom_sf"/>
</dbReference>
<dbReference type="InterPro" id="IPR036383">
    <property type="entry name" value="TSP1_rpt_sf"/>
</dbReference>
<evidence type="ECO:0008006" key="22">
    <source>
        <dbReference type="Google" id="ProtNLM"/>
    </source>
</evidence>
<feature type="disulfide bond" evidence="15">
    <location>
        <begin position="524"/>
        <end position="542"/>
    </location>
</feature>
<accession>F6SUT6</accession>
<dbReference type="InterPro" id="IPR001590">
    <property type="entry name" value="Peptidase_M12B"/>
</dbReference>
<name>F6SUT6_CIOIN</name>
<keyword evidence="21" id="KW-1185">Reference proteome</keyword>
<dbReference type="FunFam" id="2.60.120.830:FF:000001">
    <property type="entry name" value="A disintegrin and metalloproteinase with thrombospondin motifs 1"/>
    <property type="match status" value="1"/>
</dbReference>
<feature type="disulfide bond" evidence="15">
    <location>
        <begin position="606"/>
        <end position="618"/>
    </location>
</feature>
<feature type="region of interest" description="Disordered" evidence="17">
    <location>
        <begin position="225"/>
        <end position="271"/>
    </location>
</feature>
<dbReference type="PROSITE" id="PS50215">
    <property type="entry name" value="ADAM_MEPRO"/>
    <property type="match status" value="1"/>
</dbReference>
<evidence type="ECO:0000256" key="12">
    <source>
        <dbReference type="ARBA" id="ARBA00023180"/>
    </source>
</evidence>
<evidence type="ECO:0000256" key="10">
    <source>
        <dbReference type="ARBA" id="ARBA00023049"/>
    </source>
</evidence>
<dbReference type="GeneTree" id="ENSGT00940000156571"/>
<dbReference type="Gene3D" id="2.20.100.10">
    <property type="entry name" value="Thrombospondin type-1 (TSP1) repeat"/>
    <property type="match status" value="5"/>
</dbReference>
<dbReference type="PANTHER" id="PTHR13723:SF311">
    <property type="entry name" value="ADAM CYSTEINE-RICH DOMAIN-CONTAINING PROTEIN"/>
    <property type="match status" value="1"/>
</dbReference>
<dbReference type="Gene3D" id="3.40.390.10">
    <property type="entry name" value="Collagenase (Catalytic Domain)"/>
    <property type="match status" value="1"/>
</dbReference>
<dbReference type="CDD" id="cd04273">
    <property type="entry name" value="ZnMc_ADAMTS_like"/>
    <property type="match status" value="1"/>
</dbReference>
<dbReference type="FunFam" id="2.20.100.10:FF:000006">
    <property type="entry name" value="A disintegrin and metalloproteinase with thrombospondin motifs 1"/>
    <property type="match status" value="1"/>
</dbReference>
<dbReference type="Pfam" id="PF00090">
    <property type="entry name" value="TSP_1"/>
    <property type="match status" value="1"/>
</dbReference>
<keyword evidence="3" id="KW-0272">Extracellular matrix</keyword>
<dbReference type="Gene3D" id="3.40.1620.60">
    <property type="match status" value="1"/>
</dbReference>
<dbReference type="Pfam" id="PF08686">
    <property type="entry name" value="PLAC"/>
    <property type="match status" value="1"/>
</dbReference>
<evidence type="ECO:0000256" key="17">
    <source>
        <dbReference type="SAM" id="MobiDB-lite"/>
    </source>
</evidence>
<keyword evidence="11 15" id="KW-1015">Disulfide bond</keyword>
<evidence type="ECO:0000256" key="11">
    <source>
        <dbReference type="ARBA" id="ARBA00023157"/>
    </source>
</evidence>
<keyword evidence="4" id="KW-0645">Protease</keyword>
<keyword evidence="14" id="KW-0106">Calcium</keyword>
<keyword evidence="9 14" id="KW-0862">Zinc</keyword>
<reference evidence="20" key="4">
    <citation type="submission" date="2025-09" db="UniProtKB">
        <authorList>
            <consortium name="Ensembl"/>
        </authorList>
    </citation>
    <scope>IDENTIFICATION</scope>
</reference>
<keyword evidence="5 14" id="KW-0479">Metal-binding</keyword>
<dbReference type="Pfam" id="PF01421">
    <property type="entry name" value="Reprolysin"/>
    <property type="match status" value="1"/>
</dbReference>
<feature type="binding site" evidence="14">
    <location>
        <position position="374"/>
    </location>
    <ligand>
        <name>Ca(2+)</name>
        <dbReference type="ChEBI" id="CHEBI:29108"/>
        <label>1</label>
    </ligand>
</feature>
<dbReference type="EMBL" id="EAAA01002692">
    <property type="status" value="NOT_ANNOTATED_CDS"/>
    <property type="molecule type" value="Genomic_DNA"/>
</dbReference>
<evidence type="ECO:0000256" key="13">
    <source>
        <dbReference type="PIRSR" id="PIRSR613273-1"/>
    </source>
</evidence>
<dbReference type="InterPro" id="IPR045371">
    <property type="entry name" value="ADAMTS_CR_3"/>
</dbReference>
<dbReference type="InParanoid" id="F6SUT6"/>
<feature type="binding site" evidence="14">
    <location>
        <position position="486"/>
    </location>
    <ligand>
        <name>Ca(2+)</name>
        <dbReference type="ChEBI" id="CHEBI:29108"/>
        <label>1</label>
    </ligand>
</feature>
<comment type="subcellular location">
    <subcellularLocation>
        <location evidence="1">Secreted</location>
        <location evidence="1">Extracellular space</location>
        <location evidence="1">Extracellular matrix</location>
    </subcellularLocation>
</comment>
<evidence type="ECO:0000256" key="5">
    <source>
        <dbReference type="ARBA" id="ARBA00022723"/>
    </source>
</evidence>
<feature type="disulfide bond" evidence="15">
    <location>
        <begin position="555"/>
        <end position="568"/>
    </location>
</feature>
<dbReference type="GO" id="GO:0031012">
    <property type="term" value="C:extracellular matrix"/>
    <property type="evidence" value="ECO:0000318"/>
    <property type="project" value="GO_Central"/>
</dbReference>
<dbReference type="Pfam" id="PF17771">
    <property type="entry name" value="ADAMTS_CR_2"/>
    <property type="match status" value="1"/>
</dbReference>
<sequence>MSASLSSKHIQRRQELLLRNFEELSKASSEATIHTIRPQRIDRNGGFIEFATLDPISSRSGGKLRKRRSVEATNVLDTLDAAAATADGNHEVFYDLGEAPGSPLSGAKLRLTRNYKLVSKNFVVEERSRAGKIRSRHTKLEECHYVGVIHNHNSFSKVALSLCNGMQGLITKDDDTFFIEPKWNHTSNSTSSEFSTTASPQEVEEGHPHVIVKRSAIRRLMEKTENDDELGHCGNADHRTSAGRRRGLEEDSTEEVTNEEDIAKSRGKRSISTERNVETMVVADKMMMVTHGKQELEKYILTIMNIVASFYHDASIGNAINIIITRVIILTEDQPNLEISTHAGNTLNSFCEWQAGVNINSTGDSSDSGLAHHDNAVLLTGNNICANDFAPCATLGMANVGGICENERSCNINQDTGLASAFTIAHEIGHNFDMEHDGTNNDCGPRNGEPSQIMSPQLTKYTSPFSWSSCSKKYITDYLDSGSGDCLLNTPPQRDFDFPSELPGQLHDADEQCRLQYGASSRQCKYGDVCRELWCISKLGYCVTNSMPAATGTNCSEVNRGWCYRGHCVPYGYRADSVDGQWGEWTSWGECSRTCGTGVSSSHRSCDSPAPEHGGKYCLGGRKRYRSCNTQECPNPKSDFRQEQCARFDTEPFQGRYLNWIAFDGGYQVKPCALNCKPEGYSFYAERAGAVIDGTRCFSNSLDMCINGECHHVGCDHVLHSDAVEDKCRVCGGDGSTCRTEAGVFNLPVTRTQYQEVITIPKGSVNIFIQELEISVQNYIALRNTRGDEYINGGWAIDWPRKFDIAGTTFSYKRPAGEPESLQALGPTTEDLVVMMLLQEPNRGLRYEYNVRVEREGSAGAESAFLWSHGDWSPCTASCAGGTQRRPIECRRVDDDTVVQHSYCNSDTMPSEQVQTCNAEPCPARWITGSWGQCSRSCDGGHHVRTVVCMRAITQTEDEVVDDRYCTDRKPWSTGSCGTEACPARWHTGDWSRCNPSCGAGWKTRVVTCASANGDETYDDSQCDVNQKPTVKAHCMGRACRAKWVTYKWGQCSATCGRGTKRRRVVCIDPVTNRASNTCSRNKKPKTTVSCSSSSPSCVRSPVRAPAAGRCIDDPSVAYCPLVLQFHYCNRAYFRKACCATCSKS</sequence>
<feature type="compositionally biased region" description="Basic and acidic residues" evidence="17">
    <location>
        <begin position="225"/>
        <end position="240"/>
    </location>
</feature>
<dbReference type="InterPro" id="IPR041645">
    <property type="entry name" value="ADAMTS_CR_2"/>
</dbReference>
<dbReference type="FunFam" id="3.40.390.10:FF:000001">
    <property type="entry name" value="A disintegrin and metalloproteinase with thrombospondin motifs 1"/>
    <property type="match status" value="1"/>
</dbReference>
<reference evidence="21" key="1">
    <citation type="journal article" date="2002" name="Science">
        <title>The draft genome of Ciona intestinalis: insights into chordate and vertebrate origins.</title>
        <authorList>
            <person name="Dehal P."/>
            <person name="Satou Y."/>
            <person name="Campbell R.K."/>
            <person name="Chapman J."/>
            <person name="Degnan B."/>
            <person name="De Tomaso A."/>
            <person name="Davidson B."/>
            <person name="Di Gregorio A."/>
            <person name="Gelpke M."/>
            <person name="Goodstein D.M."/>
            <person name="Harafuji N."/>
            <person name="Hastings K.E."/>
            <person name="Ho I."/>
            <person name="Hotta K."/>
            <person name="Huang W."/>
            <person name="Kawashima T."/>
            <person name="Lemaire P."/>
            <person name="Martinez D."/>
            <person name="Meinertzhagen I.A."/>
            <person name="Necula S."/>
            <person name="Nonaka M."/>
            <person name="Putnam N."/>
            <person name="Rash S."/>
            <person name="Saiga H."/>
            <person name="Satake M."/>
            <person name="Terry A."/>
            <person name="Yamada L."/>
            <person name="Wang H.G."/>
            <person name="Awazu S."/>
            <person name="Azumi K."/>
            <person name="Boore J."/>
            <person name="Branno M."/>
            <person name="Chin-Bow S."/>
            <person name="DeSantis R."/>
            <person name="Doyle S."/>
            <person name="Francino P."/>
            <person name="Keys D.N."/>
            <person name="Haga S."/>
            <person name="Hayashi H."/>
            <person name="Hino K."/>
            <person name="Imai K.S."/>
            <person name="Inaba K."/>
            <person name="Kano S."/>
            <person name="Kobayashi K."/>
            <person name="Kobayashi M."/>
            <person name="Lee B.I."/>
            <person name="Makabe K.W."/>
            <person name="Manohar C."/>
            <person name="Matassi G."/>
            <person name="Medina M."/>
            <person name="Mochizuki Y."/>
            <person name="Mount S."/>
            <person name="Morishita T."/>
            <person name="Miura S."/>
            <person name="Nakayama A."/>
            <person name="Nishizaka S."/>
            <person name="Nomoto H."/>
            <person name="Ohta F."/>
            <person name="Oishi K."/>
            <person name="Rigoutsos I."/>
            <person name="Sano M."/>
            <person name="Sasaki A."/>
            <person name="Sasakura Y."/>
            <person name="Shoguchi E."/>
            <person name="Shin-i T."/>
            <person name="Spagnuolo A."/>
            <person name="Stainier D."/>
            <person name="Suzuki M.M."/>
            <person name="Tassy O."/>
            <person name="Takatori N."/>
            <person name="Tokuoka M."/>
            <person name="Yagi K."/>
            <person name="Yoshizaki F."/>
            <person name="Wada S."/>
            <person name="Zhang C."/>
            <person name="Hyatt P.D."/>
            <person name="Larimer F."/>
            <person name="Detter C."/>
            <person name="Doggett N."/>
            <person name="Glavina T."/>
            <person name="Hawkins T."/>
            <person name="Richardson P."/>
            <person name="Lucas S."/>
            <person name="Kohara Y."/>
            <person name="Levine M."/>
            <person name="Satoh N."/>
            <person name="Rokhsar D.S."/>
        </authorList>
    </citation>
    <scope>NUCLEOTIDE SEQUENCE [LARGE SCALE GENOMIC DNA]</scope>
</reference>
<evidence type="ECO:0000256" key="7">
    <source>
        <dbReference type="ARBA" id="ARBA00022737"/>
    </source>
</evidence>
<feature type="binding site" evidence="14 16">
    <location>
        <position position="426"/>
    </location>
    <ligand>
        <name>Zn(2+)</name>
        <dbReference type="ChEBI" id="CHEBI:29105"/>
        <note>catalytic</note>
    </ligand>
</feature>
<feature type="disulfide bond" evidence="15">
    <location>
        <begin position="385"/>
        <end position="392"/>
    </location>
</feature>
<dbReference type="InterPro" id="IPR013273">
    <property type="entry name" value="ADAMTS/ADAMTS-like"/>
</dbReference>
<dbReference type="SUPFAM" id="SSF55486">
    <property type="entry name" value="Metalloproteases ('zincins'), catalytic domain"/>
    <property type="match status" value="1"/>
</dbReference>
<feature type="compositionally biased region" description="Acidic residues" evidence="17">
    <location>
        <begin position="250"/>
        <end position="260"/>
    </location>
</feature>
<feature type="disulfide bond" evidence="15">
    <location>
        <begin position="513"/>
        <end position="535"/>
    </location>
</feature>
<dbReference type="Proteomes" id="UP000008144">
    <property type="component" value="Chromosome 8"/>
</dbReference>
<dbReference type="SUPFAM" id="SSF82895">
    <property type="entry name" value="TSP-1 type 1 repeat"/>
    <property type="match status" value="5"/>
</dbReference>
<feature type="binding site" evidence="14">
    <location>
        <position position="278"/>
    </location>
    <ligand>
        <name>Ca(2+)</name>
        <dbReference type="ChEBI" id="CHEBI:29108"/>
        <label>2</label>
    </ligand>
</feature>
<evidence type="ECO:0000256" key="8">
    <source>
        <dbReference type="ARBA" id="ARBA00022801"/>
    </source>
</evidence>
<dbReference type="InterPro" id="IPR000884">
    <property type="entry name" value="TSP1_rpt"/>
</dbReference>
<dbReference type="AlphaFoldDB" id="F6SUT6"/>
<dbReference type="Gene3D" id="2.60.120.830">
    <property type="match status" value="1"/>
</dbReference>
<dbReference type="HOGENOM" id="CLU_000660_1_1_1"/>
<keyword evidence="10" id="KW-0482">Metalloprotease</keyword>
<protein>
    <recommendedName>
        <fullName evidence="22">A disintegrin and metalloproteinase with thrombospondin motifs 6</fullName>
    </recommendedName>
</protein>
<keyword evidence="2" id="KW-0964">Secreted</keyword>
<feature type="domain" description="PLAC" evidence="19">
    <location>
        <begin position="1107"/>
        <end position="1145"/>
    </location>
</feature>
<dbReference type="PROSITE" id="PS50900">
    <property type="entry name" value="PLAC"/>
    <property type="match status" value="1"/>
</dbReference>
<dbReference type="Pfam" id="PF05986">
    <property type="entry name" value="ADAMTS_spacer1"/>
    <property type="match status" value="1"/>
</dbReference>
<evidence type="ECO:0000256" key="6">
    <source>
        <dbReference type="ARBA" id="ARBA00022729"/>
    </source>
</evidence>
<feature type="disulfide bond" evidence="15">
    <location>
        <begin position="591"/>
        <end position="628"/>
    </location>
</feature>
<reference evidence="20" key="2">
    <citation type="journal article" date="2008" name="Genome Biol.">
        <title>Improved genome assembly and evidence-based global gene model set for the chordate Ciona intestinalis: new insight into intron and operon populations.</title>
        <authorList>
            <person name="Satou Y."/>
            <person name="Mineta K."/>
            <person name="Ogasawara M."/>
            <person name="Sasakura Y."/>
            <person name="Shoguchi E."/>
            <person name="Ueno K."/>
            <person name="Yamada L."/>
            <person name="Matsumoto J."/>
            <person name="Wasserscheid J."/>
            <person name="Dewar K."/>
            <person name="Wiley G.B."/>
            <person name="Macmil S.L."/>
            <person name="Roe B.A."/>
            <person name="Zeller R.W."/>
            <person name="Hastings K.E."/>
            <person name="Lemaire P."/>
            <person name="Lindquist E."/>
            <person name="Endo T."/>
            <person name="Hotta K."/>
            <person name="Inaba K."/>
        </authorList>
    </citation>
    <scope>NUCLEOTIDE SEQUENCE [LARGE SCALE GENOMIC DNA]</scope>
    <source>
        <strain evidence="20">wild type</strain>
    </source>
</reference>
<dbReference type="GO" id="GO:0004222">
    <property type="term" value="F:metalloendopeptidase activity"/>
    <property type="evidence" value="ECO:0000318"/>
    <property type="project" value="GO_Central"/>
</dbReference>
<evidence type="ECO:0000259" key="19">
    <source>
        <dbReference type="PROSITE" id="PS50900"/>
    </source>
</evidence>
<dbReference type="OMA" id="GPEWRHD"/>
<dbReference type="Ensembl" id="ENSCINT00000014955.3">
    <property type="protein sequence ID" value="ENSCINP00000014955.3"/>
    <property type="gene ID" value="ENSCING00000007274.3"/>
</dbReference>
<feature type="disulfide bond" evidence="15">
    <location>
        <begin position="595"/>
        <end position="633"/>
    </location>
</feature>
<dbReference type="InterPro" id="IPR002870">
    <property type="entry name" value="Peptidase_M12B_N"/>
</dbReference>
<dbReference type="PRINTS" id="PR01857">
    <property type="entry name" value="ADAMTSFAMILY"/>
</dbReference>
<feature type="disulfide bond" evidence="15">
    <location>
        <begin position="530"/>
        <end position="563"/>
    </location>
</feature>
<proteinExistence type="predicted"/>
<feature type="disulfide bond" evidence="15">
    <location>
        <begin position="443"/>
        <end position="470"/>
    </location>
</feature>
<keyword evidence="6" id="KW-0732">Signal</keyword>
<feature type="domain" description="Peptidase M12B" evidence="18">
    <location>
        <begin position="275"/>
        <end position="491"/>
    </location>
</feature>
<evidence type="ECO:0000259" key="18">
    <source>
        <dbReference type="PROSITE" id="PS50215"/>
    </source>
</evidence>
<feature type="disulfide bond" evidence="15">
    <location>
        <begin position="351"/>
        <end position="410"/>
    </location>
</feature>
<evidence type="ECO:0000256" key="16">
    <source>
        <dbReference type="PROSITE-ProRule" id="PRU00276"/>
    </source>
</evidence>